<accession>A0ABR6RZG1</accession>
<keyword evidence="1" id="KW-0812">Transmembrane</keyword>
<proteinExistence type="predicted"/>
<feature type="transmembrane region" description="Helical" evidence="1">
    <location>
        <begin position="78"/>
        <end position="102"/>
    </location>
</feature>
<dbReference type="Proteomes" id="UP000607331">
    <property type="component" value="Unassembled WGS sequence"/>
</dbReference>
<evidence type="ECO:0000256" key="1">
    <source>
        <dbReference type="SAM" id="Phobius"/>
    </source>
</evidence>
<reference evidence="2 3" key="1">
    <citation type="submission" date="2020-04" db="EMBL/GenBank/DDBJ databases">
        <title>The draft genome of Kluyvera sichuanensis strain SCKS090646.</title>
        <authorList>
            <person name="Wei L."/>
            <person name="Liu L."/>
            <person name="Feng Y."/>
            <person name="Zong Z."/>
        </authorList>
    </citation>
    <scope>NUCLEOTIDE SEQUENCE [LARGE SCALE GENOMIC DNA]</scope>
    <source>
        <strain evidence="2 3">090646</strain>
    </source>
</reference>
<gene>
    <name evidence="2" type="ORF">HII27_22900</name>
</gene>
<protein>
    <submittedName>
        <fullName evidence="2">Uncharacterized protein</fullName>
    </submittedName>
</protein>
<comment type="caution">
    <text evidence="2">The sequence shown here is derived from an EMBL/GenBank/DDBJ whole genome shotgun (WGS) entry which is preliminary data.</text>
</comment>
<keyword evidence="3" id="KW-1185">Reference proteome</keyword>
<name>A0ABR6RZG1_9ENTR</name>
<dbReference type="RefSeq" id="WP_185669679.1">
    <property type="nucleotide sequence ID" value="NZ_JABBJF010000032.1"/>
</dbReference>
<dbReference type="EMBL" id="JABBJF010000032">
    <property type="protein sequence ID" value="MBC1188532.1"/>
    <property type="molecule type" value="Genomic_DNA"/>
</dbReference>
<feature type="transmembrane region" description="Helical" evidence="1">
    <location>
        <begin position="37"/>
        <end position="57"/>
    </location>
</feature>
<keyword evidence="1" id="KW-1133">Transmembrane helix</keyword>
<organism evidence="2 3">
    <name type="scientific">Kluyvera sichuanensis</name>
    <dbReference type="NCBI Taxonomy" id="2725494"/>
    <lineage>
        <taxon>Bacteria</taxon>
        <taxon>Pseudomonadati</taxon>
        <taxon>Pseudomonadota</taxon>
        <taxon>Gammaproteobacteria</taxon>
        <taxon>Enterobacterales</taxon>
        <taxon>Enterobacteriaceae</taxon>
        <taxon>Kluyvera</taxon>
    </lineage>
</organism>
<evidence type="ECO:0000313" key="3">
    <source>
        <dbReference type="Proteomes" id="UP000607331"/>
    </source>
</evidence>
<sequence length="106" mass="11733">MWLWITFFVFVVLQFIALLSFVKASSALTSVAIIVCVYSSLASMLLAVAIAIIFLFGKDKSGNSLTYGKQPSYLRFLDLVKIIMIIISAISINLSFISIVLYGELK</sequence>
<keyword evidence="1" id="KW-0472">Membrane</keyword>
<evidence type="ECO:0000313" key="2">
    <source>
        <dbReference type="EMBL" id="MBC1188532.1"/>
    </source>
</evidence>